<dbReference type="AlphaFoldDB" id="A0A1G7D3L1"/>
<dbReference type="Proteomes" id="UP000198925">
    <property type="component" value="Unassembled WGS sequence"/>
</dbReference>
<reference evidence="1 2" key="1">
    <citation type="submission" date="2016-10" db="EMBL/GenBank/DDBJ databases">
        <authorList>
            <person name="de Groot N.N."/>
        </authorList>
    </citation>
    <scope>NUCLEOTIDE SEQUENCE [LARGE SCALE GENOMIC DNA]</scope>
    <source>
        <strain evidence="1 2">CPCC 100156</strain>
    </source>
</reference>
<proteinExistence type="predicted"/>
<dbReference type="STRING" id="938405.SAMN02927895_05488"/>
<evidence type="ECO:0000313" key="1">
    <source>
        <dbReference type="EMBL" id="SDE45610.1"/>
    </source>
</evidence>
<sequence>MLLVRQAVEAVTVKGMAHAAFLRGRGTYKYFWGVEDCPTFRRLAIRGGG</sequence>
<protein>
    <submittedName>
        <fullName evidence="1">Uncharacterized protein</fullName>
    </submittedName>
</protein>
<keyword evidence="2" id="KW-1185">Reference proteome</keyword>
<organism evidence="1 2">
    <name type="scientific">Belnapia rosea</name>
    <dbReference type="NCBI Taxonomy" id="938405"/>
    <lineage>
        <taxon>Bacteria</taxon>
        <taxon>Pseudomonadati</taxon>
        <taxon>Pseudomonadota</taxon>
        <taxon>Alphaproteobacteria</taxon>
        <taxon>Acetobacterales</taxon>
        <taxon>Roseomonadaceae</taxon>
        <taxon>Belnapia</taxon>
    </lineage>
</organism>
<gene>
    <name evidence="1" type="ORF">SAMN04487779_10394</name>
</gene>
<evidence type="ECO:0000313" key="2">
    <source>
        <dbReference type="Proteomes" id="UP000198925"/>
    </source>
</evidence>
<dbReference type="EMBL" id="FMZX01000039">
    <property type="protein sequence ID" value="SDE45610.1"/>
    <property type="molecule type" value="Genomic_DNA"/>
</dbReference>
<accession>A0A1G7D3L1</accession>
<name>A0A1G7D3L1_9PROT</name>